<dbReference type="SUPFAM" id="SSF50692">
    <property type="entry name" value="ADC-like"/>
    <property type="match status" value="1"/>
</dbReference>
<comment type="cofactor">
    <cofactor evidence="9 10">
        <name>pyruvate</name>
        <dbReference type="ChEBI" id="CHEBI:15361"/>
    </cofactor>
    <text evidence="9 10">Binds 1 pyruvoyl group covalently per subunit.</text>
</comment>
<dbReference type="UniPathway" id="UPA00028">
    <property type="reaction ID" value="UER00002"/>
</dbReference>
<evidence type="ECO:0000256" key="9">
    <source>
        <dbReference type="HAMAP-Rule" id="MF_00446"/>
    </source>
</evidence>
<feature type="chain" id="PRO_5023302838" description="Aspartate 1-decarboxylase beta chain" evidence="9 12">
    <location>
        <begin position="1"/>
        <end position="24"/>
    </location>
</feature>
<comment type="pathway">
    <text evidence="9">Cofactor biosynthesis; (R)-pantothenate biosynthesis; beta-alanine from L-aspartate: step 1/1.</text>
</comment>
<comment type="similarity">
    <text evidence="9">Belongs to the PanD family.</text>
</comment>
<dbReference type="OrthoDB" id="9803983at2"/>
<evidence type="ECO:0000313" key="14">
    <source>
        <dbReference type="Proteomes" id="UP000320496"/>
    </source>
</evidence>
<dbReference type="Proteomes" id="UP000320496">
    <property type="component" value="Chromosome"/>
</dbReference>
<evidence type="ECO:0000256" key="1">
    <source>
        <dbReference type="ARBA" id="ARBA00022490"/>
    </source>
</evidence>
<keyword evidence="7 9" id="KW-0704">Schiff base</keyword>
<dbReference type="KEGG" id="mri:Mal4_23730"/>
<evidence type="ECO:0000256" key="5">
    <source>
        <dbReference type="ARBA" id="ARBA00023145"/>
    </source>
</evidence>
<dbReference type="GO" id="GO:0004068">
    <property type="term" value="F:aspartate 1-decarboxylase activity"/>
    <property type="evidence" value="ECO:0007669"/>
    <property type="project" value="UniProtKB-UniRule"/>
</dbReference>
<name>A0A517Z6F0_9PLAN</name>
<dbReference type="EC" id="4.1.1.11" evidence="9"/>
<dbReference type="HAMAP" id="MF_00446">
    <property type="entry name" value="PanD"/>
    <property type="match status" value="1"/>
</dbReference>
<evidence type="ECO:0000256" key="11">
    <source>
        <dbReference type="PIRSR" id="PIRSR006246-3"/>
    </source>
</evidence>
<protein>
    <recommendedName>
        <fullName evidence="9">Aspartate 1-decarboxylase</fullName>
        <ecNumber evidence="9">4.1.1.11</ecNumber>
    </recommendedName>
    <alternativeName>
        <fullName evidence="9">Aspartate alpha-decarboxylase</fullName>
    </alternativeName>
    <component>
        <recommendedName>
            <fullName evidence="9">Aspartate 1-decarboxylase beta chain</fullName>
        </recommendedName>
    </component>
    <component>
        <recommendedName>
            <fullName evidence="9">Aspartate 1-decarboxylase alpha chain</fullName>
        </recommendedName>
    </component>
</protein>
<feature type="chain" id="PRO_5023302837" description="Aspartate 1-decarboxylase alpha chain" evidence="9 12">
    <location>
        <begin position="25"/>
        <end position="120"/>
    </location>
</feature>
<sequence length="120" mass="13296">MHLRLLKSKLHMAAVTHTELTYHGSITIDPELMEAVGLLPYEQVLIGNCNNGQRAETYVIKGSPGDRTIQMNGAMARLAEPGDRVIIISFASMTPEEAETHKPRVAVLDDKNDIVEQWEG</sequence>
<evidence type="ECO:0000256" key="10">
    <source>
        <dbReference type="PIRSR" id="PIRSR006246-1"/>
    </source>
</evidence>
<dbReference type="PANTHER" id="PTHR21012:SF0">
    <property type="entry name" value="ASPARTATE 1-DECARBOXYLASE"/>
    <property type="match status" value="1"/>
</dbReference>
<dbReference type="AlphaFoldDB" id="A0A517Z6F0"/>
<accession>A0A517Z6F0</accession>
<dbReference type="GO" id="GO:0006523">
    <property type="term" value="P:alanine biosynthetic process"/>
    <property type="evidence" value="ECO:0007669"/>
    <property type="project" value="InterPro"/>
</dbReference>
<dbReference type="RefSeq" id="WP_145369376.1">
    <property type="nucleotide sequence ID" value="NZ_CP036275.1"/>
</dbReference>
<evidence type="ECO:0000256" key="3">
    <source>
        <dbReference type="ARBA" id="ARBA00022793"/>
    </source>
</evidence>
<dbReference type="PIRSF" id="PIRSF006246">
    <property type="entry name" value="Asp_decarbox"/>
    <property type="match status" value="1"/>
</dbReference>
<feature type="modified residue" description="Pyruvic acid (Ser)" evidence="9 11">
    <location>
        <position position="25"/>
    </location>
</feature>
<organism evidence="13 14">
    <name type="scientific">Maioricimonas rarisocia</name>
    <dbReference type="NCBI Taxonomy" id="2528026"/>
    <lineage>
        <taxon>Bacteria</taxon>
        <taxon>Pseudomonadati</taxon>
        <taxon>Planctomycetota</taxon>
        <taxon>Planctomycetia</taxon>
        <taxon>Planctomycetales</taxon>
        <taxon>Planctomycetaceae</taxon>
        <taxon>Maioricimonas</taxon>
    </lineage>
</organism>
<keyword evidence="8 9" id="KW-0670">Pyruvate</keyword>
<dbReference type="CDD" id="cd06919">
    <property type="entry name" value="Asp_decarbox"/>
    <property type="match status" value="1"/>
</dbReference>
<dbReference type="PANTHER" id="PTHR21012">
    <property type="entry name" value="ASPARTATE 1-DECARBOXYLASE"/>
    <property type="match status" value="1"/>
</dbReference>
<dbReference type="GO" id="GO:0015940">
    <property type="term" value="P:pantothenate biosynthetic process"/>
    <property type="evidence" value="ECO:0007669"/>
    <property type="project" value="UniProtKB-UniRule"/>
</dbReference>
<proteinExistence type="inferred from homology"/>
<comment type="caution">
    <text evidence="9">Lacks conserved residue(s) required for the propagation of feature annotation.</text>
</comment>
<reference evidence="13 14" key="1">
    <citation type="submission" date="2019-02" db="EMBL/GenBank/DDBJ databases">
        <title>Deep-cultivation of Planctomycetes and their phenomic and genomic characterization uncovers novel biology.</title>
        <authorList>
            <person name="Wiegand S."/>
            <person name="Jogler M."/>
            <person name="Boedeker C."/>
            <person name="Pinto D."/>
            <person name="Vollmers J."/>
            <person name="Rivas-Marin E."/>
            <person name="Kohn T."/>
            <person name="Peeters S.H."/>
            <person name="Heuer A."/>
            <person name="Rast P."/>
            <person name="Oberbeckmann S."/>
            <person name="Bunk B."/>
            <person name="Jeske O."/>
            <person name="Meyerdierks A."/>
            <person name="Storesund J.E."/>
            <person name="Kallscheuer N."/>
            <person name="Luecker S."/>
            <person name="Lage O.M."/>
            <person name="Pohl T."/>
            <person name="Merkel B.J."/>
            <person name="Hornburger P."/>
            <person name="Mueller R.-W."/>
            <person name="Bruemmer F."/>
            <person name="Labrenz M."/>
            <person name="Spormann A.M."/>
            <person name="Op den Camp H."/>
            <person name="Overmann J."/>
            <person name="Amann R."/>
            <person name="Jetten M.S.M."/>
            <person name="Mascher T."/>
            <person name="Medema M.H."/>
            <person name="Devos D.P."/>
            <person name="Kaster A.-K."/>
            <person name="Ovreas L."/>
            <person name="Rohde M."/>
            <person name="Galperin M.Y."/>
            <person name="Jogler C."/>
        </authorList>
    </citation>
    <scope>NUCLEOTIDE SEQUENCE [LARGE SCALE GENOMIC DNA]</scope>
    <source>
        <strain evidence="13 14">Mal4</strain>
    </source>
</reference>
<comment type="catalytic activity">
    <reaction evidence="9">
        <text>L-aspartate + H(+) = beta-alanine + CO2</text>
        <dbReference type="Rhea" id="RHEA:19497"/>
        <dbReference type="ChEBI" id="CHEBI:15378"/>
        <dbReference type="ChEBI" id="CHEBI:16526"/>
        <dbReference type="ChEBI" id="CHEBI:29991"/>
        <dbReference type="ChEBI" id="CHEBI:57966"/>
        <dbReference type="EC" id="4.1.1.11"/>
    </reaction>
</comment>
<comment type="subcellular location">
    <subcellularLocation>
        <location evidence="9">Cytoplasm</location>
    </subcellularLocation>
</comment>
<evidence type="ECO:0000256" key="7">
    <source>
        <dbReference type="ARBA" id="ARBA00023270"/>
    </source>
</evidence>
<evidence type="ECO:0000256" key="8">
    <source>
        <dbReference type="ARBA" id="ARBA00023317"/>
    </source>
</evidence>
<dbReference type="InterPro" id="IPR009010">
    <property type="entry name" value="Asp_de-COase-like_dom_sf"/>
</dbReference>
<keyword evidence="4 9" id="KW-0068">Autocatalytic cleavage</keyword>
<dbReference type="NCBIfam" id="TIGR00223">
    <property type="entry name" value="panD"/>
    <property type="match status" value="1"/>
</dbReference>
<evidence type="ECO:0000256" key="2">
    <source>
        <dbReference type="ARBA" id="ARBA00022655"/>
    </source>
</evidence>
<evidence type="ECO:0000313" key="13">
    <source>
        <dbReference type="EMBL" id="QDU38053.1"/>
    </source>
</evidence>
<dbReference type="EMBL" id="CP036275">
    <property type="protein sequence ID" value="QDU38053.1"/>
    <property type="molecule type" value="Genomic_DNA"/>
</dbReference>
<feature type="active site" description="Proton donor" evidence="9 10">
    <location>
        <position position="58"/>
    </location>
</feature>
<evidence type="ECO:0000256" key="12">
    <source>
        <dbReference type="PIRSR" id="PIRSR006246-5"/>
    </source>
</evidence>
<keyword evidence="6 9" id="KW-0456">Lyase</keyword>
<feature type="active site" description="Schiff-base intermediate with substrate; via pyruvic acid" evidence="9 10">
    <location>
        <position position="25"/>
    </location>
</feature>
<keyword evidence="3 9" id="KW-0210">Decarboxylase</keyword>
<dbReference type="GO" id="GO:0005829">
    <property type="term" value="C:cytosol"/>
    <property type="evidence" value="ECO:0007669"/>
    <property type="project" value="TreeGrafter"/>
</dbReference>
<gene>
    <name evidence="9 13" type="primary">panD</name>
    <name evidence="13" type="ORF">Mal4_23730</name>
</gene>
<keyword evidence="5 9" id="KW-0865">Zymogen</keyword>
<keyword evidence="2 9" id="KW-0566">Pantothenate biosynthesis</keyword>
<comment type="subunit">
    <text evidence="9">Heterooctamer of four alpha and four beta subunits.</text>
</comment>
<evidence type="ECO:0000256" key="4">
    <source>
        <dbReference type="ARBA" id="ARBA00022813"/>
    </source>
</evidence>
<dbReference type="InterPro" id="IPR003190">
    <property type="entry name" value="Asp_decarbox"/>
</dbReference>
<keyword evidence="1 9" id="KW-0963">Cytoplasm</keyword>
<comment type="PTM">
    <text evidence="9 11">Is synthesized initially as an inactive proenzyme, which is activated by self-cleavage at a specific serine bond to produce a beta-subunit with a hydroxyl group at its C-terminus and an alpha-subunit with a pyruvoyl group at its N-terminus.</text>
</comment>
<evidence type="ECO:0000256" key="6">
    <source>
        <dbReference type="ARBA" id="ARBA00023239"/>
    </source>
</evidence>
<dbReference type="Gene3D" id="2.40.40.20">
    <property type="match status" value="1"/>
</dbReference>
<dbReference type="Pfam" id="PF02261">
    <property type="entry name" value="Asp_decarbox"/>
    <property type="match status" value="1"/>
</dbReference>
<keyword evidence="14" id="KW-1185">Reference proteome</keyword>
<comment type="function">
    <text evidence="9">Catalyzes the pyruvoyl-dependent decarboxylation of aspartate to produce beta-alanine.</text>
</comment>
<feature type="binding site" evidence="9">
    <location>
        <position position="57"/>
    </location>
    <ligand>
        <name>substrate</name>
    </ligand>
</feature>